<name>A0A8U0ILI2_9EURY</name>
<dbReference type="RefSeq" id="WP_248655480.1">
    <property type="nucleotide sequence ID" value="NZ_CP096658.1"/>
</dbReference>
<accession>A0A8U0ILI2</accession>
<evidence type="ECO:0000313" key="1">
    <source>
        <dbReference type="EMBL" id="UPW01074.1"/>
    </source>
</evidence>
<proteinExistence type="predicted"/>
<sequence length="132" mass="14798">MSDVAVLEWATECWKCERETPVVWPENGHLNSDVGEQLAETDEYPVQRVYSKTQGKEVWGNVCEHCDSYQGNHYIEQEALEQDPPLVECNVCGEMHEWYPDSGMGGAFGQGWIDCPEYGAVPVGDPRGEDDG</sequence>
<gene>
    <name evidence="1" type="ORF">M0R88_02985</name>
</gene>
<dbReference type="GeneID" id="72188786"/>
<dbReference type="KEGG" id="haxz:M0R88_02985"/>
<dbReference type="EMBL" id="CP096658">
    <property type="protein sequence ID" value="UPW01074.1"/>
    <property type="molecule type" value="Genomic_DNA"/>
</dbReference>
<evidence type="ECO:0000313" key="2">
    <source>
        <dbReference type="Proteomes" id="UP000830434"/>
    </source>
</evidence>
<keyword evidence="2" id="KW-1185">Reference proteome</keyword>
<protein>
    <submittedName>
        <fullName evidence="1">Uncharacterized protein</fullName>
    </submittedName>
</protein>
<dbReference type="AlphaFoldDB" id="A0A8U0ILI2"/>
<organism evidence="1 2">
    <name type="scientific">Halorussus gelatinilyticus</name>
    <dbReference type="NCBI Taxonomy" id="2937524"/>
    <lineage>
        <taxon>Archaea</taxon>
        <taxon>Methanobacteriati</taxon>
        <taxon>Methanobacteriota</taxon>
        <taxon>Stenosarchaea group</taxon>
        <taxon>Halobacteria</taxon>
        <taxon>Halobacteriales</taxon>
        <taxon>Haladaptataceae</taxon>
        <taxon>Halorussus</taxon>
    </lineage>
</organism>
<dbReference type="Proteomes" id="UP000830434">
    <property type="component" value="Chromosome"/>
</dbReference>
<reference evidence="1" key="1">
    <citation type="submission" date="2022-04" db="EMBL/GenBank/DDBJ databases">
        <title>Diverse halophilic archaea isolated from saline environments.</title>
        <authorList>
            <person name="Cui H.-L."/>
        </authorList>
    </citation>
    <scope>NUCLEOTIDE SEQUENCE</scope>
    <source>
        <strain evidence="1">XZYJT40</strain>
    </source>
</reference>